<dbReference type="AlphaFoldDB" id="A0AAD5XEK4"/>
<gene>
    <name evidence="2" type="ORF">HK100_003460</name>
</gene>
<evidence type="ECO:0000259" key="1">
    <source>
        <dbReference type="PROSITE" id="PS50838"/>
    </source>
</evidence>
<dbReference type="InterPro" id="IPR037445">
    <property type="entry name" value="MAGE"/>
</dbReference>
<sequence>VVRLLLAAHARRTVLRREEVVKKVLTATHAKAFAAVLSRAALVVRRLFGLDVRALPPKTGKPSKPNSGAAATPAAPTASTARLDFVLVDVADKPDAAAAPRHLAAFAAARLSDRALPRSSLLCIVLSLVLAEKRAICAAALYKHLEVLAIYRTRVHPVFGNIDDLLSSFVKEEYLDKLKPDPADAAQNNLSHNSKTAGNSLDIYMWGARAKVEFSESEIIAFVQKMFPPDEAENVHAILSQVV</sequence>
<dbReference type="GO" id="GO:0006281">
    <property type="term" value="P:DNA repair"/>
    <property type="evidence" value="ECO:0007669"/>
    <property type="project" value="TreeGrafter"/>
</dbReference>
<dbReference type="InterPro" id="IPR041899">
    <property type="entry name" value="MAGE_WH2"/>
</dbReference>
<feature type="non-terminal residue" evidence="2">
    <location>
        <position position="243"/>
    </location>
</feature>
<comment type="caution">
    <text evidence="2">The sequence shown here is derived from an EMBL/GenBank/DDBJ whole genome shotgun (WGS) entry which is preliminary data.</text>
</comment>
<evidence type="ECO:0000313" key="3">
    <source>
        <dbReference type="Proteomes" id="UP001211907"/>
    </source>
</evidence>
<name>A0AAD5XEK4_9FUNG</name>
<dbReference type="Gene3D" id="1.10.10.1200">
    <property type="entry name" value="MAGE homology domain, winged helix WH1 motif"/>
    <property type="match status" value="1"/>
</dbReference>
<dbReference type="EMBL" id="JADGJH010001866">
    <property type="protein sequence ID" value="KAJ3108282.1"/>
    <property type="molecule type" value="Genomic_DNA"/>
</dbReference>
<accession>A0AAD5XEK4</accession>
<dbReference type="SMART" id="SM01373">
    <property type="entry name" value="MAGE"/>
    <property type="match status" value="1"/>
</dbReference>
<dbReference type="Pfam" id="PF01454">
    <property type="entry name" value="MAGE"/>
    <property type="match status" value="1"/>
</dbReference>
<evidence type="ECO:0000313" key="2">
    <source>
        <dbReference type="EMBL" id="KAJ3108282.1"/>
    </source>
</evidence>
<keyword evidence="3" id="KW-1185">Reference proteome</keyword>
<proteinExistence type="predicted"/>
<feature type="domain" description="MAGE" evidence="1">
    <location>
        <begin position="1"/>
        <end position="230"/>
    </location>
</feature>
<dbReference type="PANTHER" id="PTHR11736">
    <property type="entry name" value="MELANOMA-ASSOCIATED ANTIGEN MAGE ANTIGEN"/>
    <property type="match status" value="1"/>
</dbReference>
<dbReference type="Proteomes" id="UP001211907">
    <property type="component" value="Unassembled WGS sequence"/>
</dbReference>
<dbReference type="InterPro" id="IPR041898">
    <property type="entry name" value="MAGE_WH1"/>
</dbReference>
<dbReference type="PANTHER" id="PTHR11736:SF14">
    <property type="entry name" value="NSE3 HOMOLOG, SMC5-SMC6 COMPLEX COMPONENT"/>
    <property type="match status" value="1"/>
</dbReference>
<dbReference type="InterPro" id="IPR002190">
    <property type="entry name" value="MHD_dom"/>
</dbReference>
<reference evidence="2" key="1">
    <citation type="submission" date="2020-05" db="EMBL/GenBank/DDBJ databases">
        <title>Phylogenomic resolution of chytrid fungi.</title>
        <authorList>
            <person name="Stajich J.E."/>
            <person name="Amses K."/>
            <person name="Simmons R."/>
            <person name="Seto K."/>
            <person name="Myers J."/>
            <person name="Bonds A."/>
            <person name="Quandt C.A."/>
            <person name="Barry K."/>
            <person name="Liu P."/>
            <person name="Grigoriev I."/>
            <person name="Longcore J.E."/>
            <person name="James T.Y."/>
        </authorList>
    </citation>
    <scope>NUCLEOTIDE SEQUENCE</scope>
    <source>
        <strain evidence="2">JEL0513</strain>
    </source>
</reference>
<dbReference type="PROSITE" id="PS50838">
    <property type="entry name" value="MAGE"/>
    <property type="match status" value="1"/>
</dbReference>
<organism evidence="2 3">
    <name type="scientific">Physocladia obscura</name>
    <dbReference type="NCBI Taxonomy" id="109957"/>
    <lineage>
        <taxon>Eukaryota</taxon>
        <taxon>Fungi</taxon>
        <taxon>Fungi incertae sedis</taxon>
        <taxon>Chytridiomycota</taxon>
        <taxon>Chytridiomycota incertae sedis</taxon>
        <taxon>Chytridiomycetes</taxon>
        <taxon>Chytridiales</taxon>
        <taxon>Chytriomycetaceae</taxon>
        <taxon>Physocladia</taxon>
    </lineage>
</organism>
<dbReference type="GO" id="GO:0005634">
    <property type="term" value="C:nucleus"/>
    <property type="evidence" value="ECO:0007669"/>
    <property type="project" value="TreeGrafter"/>
</dbReference>
<dbReference type="Gene3D" id="1.10.10.1210">
    <property type="entry name" value="MAGE homology domain, winged helix WH2 motif"/>
    <property type="match status" value="1"/>
</dbReference>
<protein>
    <recommendedName>
        <fullName evidence="1">MAGE domain-containing protein</fullName>
    </recommendedName>
</protein>